<evidence type="ECO:0000256" key="3">
    <source>
        <dbReference type="ARBA" id="ARBA00023125"/>
    </source>
</evidence>
<accession>A0ABR7D3Y3</accession>
<organism evidence="5 6">
    <name type="scientific">Butyricimonas hominis</name>
    <dbReference type="NCBI Taxonomy" id="2763032"/>
    <lineage>
        <taxon>Bacteria</taxon>
        <taxon>Pseudomonadati</taxon>
        <taxon>Bacteroidota</taxon>
        <taxon>Bacteroidia</taxon>
        <taxon>Bacteroidales</taxon>
        <taxon>Odoribacteraceae</taxon>
        <taxon>Butyricimonas</taxon>
    </lineage>
</organism>
<dbReference type="PANTHER" id="PTHR11361">
    <property type="entry name" value="DNA MISMATCH REPAIR PROTEIN MUTS FAMILY MEMBER"/>
    <property type="match status" value="1"/>
</dbReference>
<dbReference type="EMBL" id="JACOOH010000007">
    <property type="protein sequence ID" value="MBC5622651.1"/>
    <property type="molecule type" value="Genomic_DNA"/>
</dbReference>
<evidence type="ECO:0000256" key="1">
    <source>
        <dbReference type="ARBA" id="ARBA00022741"/>
    </source>
</evidence>
<evidence type="ECO:0000256" key="2">
    <source>
        <dbReference type="ARBA" id="ARBA00022840"/>
    </source>
</evidence>
<keyword evidence="2" id="KW-0067">ATP-binding</keyword>
<keyword evidence="6" id="KW-1185">Reference proteome</keyword>
<evidence type="ECO:0000259" key="4">
    <source>
        <dbReference type="SMART" id="SM00534"/>
    </source>
</evidence>
<sequence length="440" mass="51092">MEFKTDEQTLNDLELFAAREGKSVFSYFDYARSDGGRAYMKKLFENPLADAERIRERVEAIVYLQRLPFFLEIRRDELSFIEIYLQQKEVPKRDVLHLTKRAVAGWVKPDNDHYVRQRAVSYLGRLIHELAVFMDDVPAVRVPKIMRELKKQVAKVLSRPGMRYLANRKKDTFWSREKLDFYFRGEEADAVRTVLDTLYMLEALRTIGHVALEHGFAFPVFVEERRKIEIEGLFHLFLPDPVRNDVRIDDKRHLCFLTGPNMAGKSTYMKAFGVAVYLAHCGFPVPACRMELSVFRGLFTTINLSDNLSLGYSHYYNEVARVKYVVERVREAGDVVVVFDELFRGTNVKDAYDASFAVVDGLARLKQGVFVISSHIVEVAEALKRESSVDFRFFEINMETGEPRYTYRLREGVSDERIGMCILRKERVVALIEELTRNPS</sequence>
<keyword evidence="3" id="KW-0238">DNA-binding</keyword>
<dbReference type="SUPFAM" id="SSF48334">
    <property type="entry name" value="DNA repair protein MutS, domain III"/>
    <property type="match status" value="1"/>
</dbReference>
<evidence type="ECO:0000313" key="5">
    <source>
        <dbReference type="EMBL" id="MBC5622651.1"/>
    </source>
</evidence>
<dbReference type="InterPro" id="IPR027417">
    <property type="entry name" value="P-loop_NTPase"/>
</dbReference>
<dbReference type="InterPro" id="IPR036187">
    <property type="entry name" value="DNA_mismatch_repair_MutS_sf"/>
</dbReference>
<dbReference type="Proteomes" id="UP000646484">
    <property type="component" value="Unassembled WGS sequence"/>
</dbReference>
<proteinExistence type="predicted"/>
<dbReference type="PANTHER" id="PTHR11361:SF34">
    <property type="entry name" value="DNA MISMATCH REPAIR PROTEIN MSH1, MITOCHONDRIAL"/>
    <property type="match status" value="1"/>
</dbReference>
<gene>
    <name evidence="5" type="ORF">H8S64_16280</name>
</gene>
<name>A0ABR7D3Y3_9BACT</name>
<dbReference type="Pfam" id="PF00488">
    <property type="entry name" value="MutS_V"/>
    <property type="match status" value="1"/>
</dbReference>
<reference evidence="5 6" key="1">
    <citation type="submission" date="2020-08" db="EMBL/GenBank/DDBJ databases">
        <title>Genome public.</title>
        <authorList>
            <person name="Liu C."/>
            <person name="Sun Q."/>
        </authorList>
    </citation>
    <scope>NUCLEOTIDE SEQUENCE [LARGE SCALE GENOMIC DNA]</scope>
    <source>
        <strain evidence="5 6">NSJ-56</strain>
    </source>
</reference>
<dbReference type="InterPro" id="IPR045076">
    <property type="entry name" value="MutS"/>
</dbReference>
<dbReference type="SUPFAM" id="SSF52540">
    <property type="entry name" value="P-loop containing nucleoside triphosphate hydrolases"/>
    <property type="match status" value="1"/>
</dbReference>
<dbReference type="RefSeq" id="WP_186977448.1">
    <property type="nucleotide sequence ID" value="NZ_JACOOH010000007.1"/>
</dbReference>
<feature type="domain" description="DNA mismatch repair proteins mutS family" evidence="4">
    <location>
        <begin position="252"/>
        <end position="437"/>
    </location>
</feature>
<dbReference type="Gene3D" id="1.10.1420.10">
    <property type="match status" value="1"/>
</dbReference>
<dbReference type="InterPro" id="IPR000432">
    <property type="entry name" value="DNA_mismatch_repair_MutS_C"/>
</dbReference>
<keyword evidence="1" id="KW-0547">Nucleotide-binding</keyword>
<dbReference type="SMART" id="SM00534">
    <property type="entry name" value="MUTSac"/>
    <property type="match status" value="1"/>
</dbReference>
<evidence type="ECO:0000313" key="6">
    <source>
        <dbReference type="Proteomes" id="UP000646484"/>
    </source>
</evidence>
<dbReference type="Gene3D" id="3.40.50.300">
    <property type="entry name" value="P-loop containing nucleotide triphosphate hydrolases"/>
    <property type="match status" value="1"/>
</dbReference>
<comment type="caution">
    <text evidence="5">The sequence shown here is derived from an EMBL/GenBank/DDBJ whole genome shotgun (WGS) entry which is preliminary data.</text>
</comment>
<protein>
    <recommendedName>
        <fullName evidence="4">DNA mismatch repair proteins mutS family domain-containing protein</fullName>
    </recommendedName>
</protein>